<organism evidence="16">
    <name type="scientific">Chromera velia CCMP2878</name>
    <dbReference type="NCBI Taxonomy" id="1169474"/>
    <lineage>
        <taxon>Eukaryota</taxon>
        <taxon>Sar</taxon>
        <taxon>Alveolata</taxon>
        <taxon>Colpodellida</taxon>
        <taxon>Chromeraceae</taxon>
        <taxon>Chromera</taxon>
    </lineage>
</organism>
<dbReference type="InterPro" id="IPR029056">
    <property type="entry name" value="Ribokinase-like"/>
</dbReference>
<evidence type="ECO:0000256" key="5">
    <source>
        <dbReference type="ARBA" id="ARBA00022679"/>
    </source>
</evidence>
<keyword evidence="8" id="KW-0418">Kinase</keyword>
<evidence type="ECO:0000313" key="16">
    <source>
        <dbReference type="EMBL" id="CEM33504.1"/>
    </source>
</evidence>
<dbReference type="Gene3D" id="3.40.1190.20">
    <property type="match status" value="1"/>
</dbReference>
<dbReference type="GO" id="GO:0004417">
    <property type="term" value="F:hydroxyethylthiazole kinase activity"/>
    <property type="evidence" value="ECO:0007669"/>
    <property type="project" value="UniProtKB-EC"/>
</dbReference>
<keyword evidence="11" id="KW-0784">Thiamine biosynthesis</keyword>
<dbReference type="InterPro" id="IPR034291">
    <property type="entry name" value="TMP_synthase"/>
</dbReference>
<keyword evidence="6" id="KW-0479">Metal-binding</keyword>
<dbReference type="GO" id="GO:0000287">
    <property type="term" value="F:magnesium ion binding"/>
    <property type="evidence" value="ECO:0007669"/>
    <property type="project" value="InterPro"/>
</dbReference>
<dbReference type="InterPro" id="IPR036206">
    <property type="entry name" value="ThiamineP_synth_sf"/>
</dbReference>
<keyword evidence="9" id="KW-0067">ATP-binding</keyword>
<dbReference type="VEuPathDB" id="CryptoDB:Cvel_23170"/>
<comment type="catalytic activity">
    <reaction evidence="12">
        <text>4-methyl-5-(2-phosphooxyethyl)-thiazole + 4-amino-2-methyl-5-(diphosphooxymethyl)pyrimidine + H(+) = thiamine phosphate + diphosphate</text>
        <dbReference type="Rhea" id="RHEA:22328"/>
        <dbReference type="ChEBI" id="CHEBI:15378"/>
        <dbReference type="ChEBI" id="CHEBI:33019"/>
        <dbReference type="ChEBI" id="CHEBI:37575"/>
        <dbReference type="ChEBI" id="CHEBI:57841"/>
        <dbReference type="ChEBI" id="CHEBI:58296"/>
        <dbReference type="EC" id="2.5.1.3"/>
    </reaction>
</comment>
<comment type="catalytic activity">
    <reaction evidence="1">
        <text>5-(2-hydroxyethyl)-4-methylthiazole + ATP = 4-methyl-5-(2-phosphooxyethyl)-thiazole + ADP + H(+)</text>
        <dbReference type="Rhea" id="RHEA:24212"/>
        <dbReference type="ChEBI" id="CHEBI:15378"/>
        <dbReference type="ChEBI" id="CHEBI:17957"/>
        <dbReference type="ChEBI" id="CHEBI:30616"/>
        <dbReference type="ChEBI" id="CHEBI:58296"/>
        <dbReference type="ChEBI" id="CHEBI:456216"/>
        <dbReference type="EC" id="2.7.1.50"/>
    </reaction>
</comment>
<dbReference type="UniPathway" id="UPA00060">
    <property type="reaction ID" value="UER00139"/>
</dbReference>
<keyword evidence="5" id="KW-0808">Transferase</keyword>
<dbReference type="AlphaFoldDB" id="A0A0G4GSQ6"/>
<dbReference type="InterPro" id="IPR013785">
    <property type="entry name" value="Aldolase_TIM"/>
</dbReference>
<dbReference type="GO" id="GO:0005737">
    <property type="term" value="C:cytoplasm"/>
    <property type="evidence" value="ECO:0007669"/>
    <property type="project" value="TreeGrafter"/>
</dbReference>
<feature type="domain" description="Thiamine phosphate synthase/TenI" evidence="15">
    <location>
        <begin position="18"/>
        <end position="212"/>
    </location>
</feature>
<dbReference type="Gene3D" id="3.20.20.70">
    <property type="entry name" value="Aldolase class I"/>
    <property type="match status" value="1"/>
</dbReference>
<dbReference type="PRINTS" id="PR01099">
    <property type="entry name" value="HYETHTZKNASE"/>
</dbReference>
<keyword evidence="7" id="KW-0547">Nucleotide-binding</keyword>
<gene>
    <name evidence="16" type="ORF">Cvel_23170</name>
</gene>
<evidence type="ECO:0000256" key="8">
    <source>
        <dbReference type="ARBA" id="ARBA00022777"/>
    </source>
</evidence>
<protein>
    <recommendedName>
        <fullName evidence="15">Thiamine phosphate synthase/TenI domain-containing protein</fullName>
    </recommendedName>
</protein>
<keyword evidence="10" id="KW-0460">Magnesium</keyword>
<comment type="cofactor">
    <cofactor evidence="2">
        <name>Mg(2+)</name>
        <dbReference type="ChEBI" id="CHEBI:18420"/>
    </cofactor>
</comment>
<evidence type="ECO:0000256" key="10">
    <source>
        <dbReference type="ARBA" id="ARBA00022842"/>
    </source>
</evidence>
<dbReference type="GO" id="GO:0004789">
    <property type="term" value="F:thiamine-phosphate diphosphorylase activity"/>
    <property type="evidence" value="ECO:0007669"/>
    <property type="project" value="UniProtKB-EC"/>
</dbReference>
<dbReference type="HAMAP" id="MF_00097">
    <property type="entry name" value="TMP_synthase"/>
    <property type="match status" value="1"/>
</dbReference>
<dbReference type="EMBL" id="CDMZ01001500">
    <property type="protein sequence ID" value="CEM33504.1"/>
    <property type="molecule type" value="Genomic_DNA"/>
</dbReference>
<dbReference type="SUPFAM" id="SSF53613">
    <property type="entry name" value="Ribokinase-like"/>
    <property type="match status" value="1"/>
</dbReference>
<evidence type="ECO:0000256" key="14">
    <source>
        <dbReference type="ARBA" id="ARBA00047883"/>
    </source>
</evidence>
<dbReference type="SUPFAM" id="SSF51391">
    <property type="entry name" value="Thiamin phosphate synthase"/>
    <property type="match status" value="1"/>
</dbReference>
<evidence type="ECO:0000256" key="1">
    <source>
        <dbReference type="ARBA" id="ARBA00001771"/>
    </source>
</evidence>
<dbReference type="CDD" id="cd00564">
    <property type="entry name" value="TMP_TenI"/>
    <property type="match status" value="1"/>
</dbReference>
<proteinExistence type="inferred from homology"/>
<dbReference type="InterPro" id="IPR000417">
    <property type="entry name" value="Hyethyz_kinase"/>
</dbReference>
<name>A0A0G4GSQ6_9ALVE</name>
<sequence length="597" mass="63141">MSLRLFRRELKKLADYSLYVVTDDVYANPETLTRKIAASLLGGASCVQVRLKKSDDRPFWTLARDLRHLCTVHGVPLIVNNRADIALAVDADGLHIGQGDLPPVEARRLIGPDRILGITIKADRPETIEAALDPRVCPDYIATNAVFPTGTKETEAIGPEGFRQAVETLQRLCRERQIECPPVVAIGGIHSGNVDSVFRAVPLTAGIAAVSALLGEEDEGFTGRETLKRAESFLTAIDVARDGELSASVHRRLRQILRRLRAPLLDPLVGEALTEGSIPPRPLVHHMTNTVVQTQSANATILAGCAPLMTTNAEETEEIASISSSLVLNGGTLTSAWIDALAIAKRLKRARMEAKSGGQTEGHVVPFIFDPVGCGATGLRTRTFSDLVGSGIVEVIKGNGGEMAALARSGGYSGGGSVETRGVDSLGSVEDPTSLLRAVSREGRGDLPLTACMSGASDVAVNDAGRVWAQVDGGLSELGLMTGSGCLVTALQGCFAAAEKELLLSSSEKETDLPPYFASAVGGFVFMKAAARLALSLDLPSVTEGQREETGRGATGPGLACGRAYSFRHGLFDGFGALTPALMRTLSPHITCERFPD</sequence>
<dbReference type="PANTHER" id="PTHR20857:SF23">
    <property type="entry name" value="THIAMINE BIOSYNTHETIC BIFUNCTIONAL ENZYME"/>
    <property type="match status" value="1"/>
</dbReference>
<evidence type="ECO:0000256" key="6">
    <source>
        <dbReference type="ARBA" id="ARBA00022723"/>
    </source>
</evidence>
<evidence type="ECO:0000256" key="4">
    <source>
        <dbReference type="ARBA" id="ARBA00005165"/>
    </source>
</evidence>
<dbReference type="Pfam" id="PF02110">
    <property type="entry name" value="HK"/>
    <property type="match status" value="1"/>
</dbReference>
<accession>A0A0G4GSQ6</accession>
<evidence type="ECO:0000256" key="3">
    <source>
        <dbReference type="ARBA" id="ARBA00004868"/>
    </source>
</evidence>
<evidence type="ECO:0000256" key="9">
    <source>
        <dbReference type="ARBA" id="ARBA00022840"/>
    </source>
</evidence>
<evidence type="ECO:0000256" key="12">
    <source>
        <dbReference type="ARBA" id="ARBA00047334"/>
    </source>
</evidence>
<evidence type="ECO:0000256" key="11">
    <source>
        <dbReference type="ARBA" id="ARBA00022977"/>
    </source>
</evidence>
<dbReference type="PANTHER" id="PTHR20857">
    <property type="entry name" value="THIAMINE-PHOSPHATE PYROPHOSPHORYLASE"/>
    <property type="match status" value="1"/>
</dbReference>
<comment type="catalytic activity">
    <reaction evidence="13">
        <text>2-(2-carboxy-4-methylthiazol-5-yl)ethyl phosphate + 4-amino-2-methyl-5-(diphosphooxymethyl)pyrimidine + 2 H(+) = thiamine phosphate + CO2 + diphosphate</text>
        <dbReference type="Rhea" id="RHEA:47848"/>
        <dbReference type="ChEBI" id="CHEBI:15378"/>
        <dbReference type="ChEBI" id="CHEBI:16526"/>
        <dbReference type="ChEBI" id="CHEBI:33019"/>
        <dbReference type="ChEBI" id="CHEBI:37575"/>
        <dbReference type="ChEBI" id="CHEBI:57841"/>
        <dbReference type="ChEBI" id="CHEBI:62890"/>
        <dbReference type="EC" id="2.5.1.3"/>
    </reaction>
</comment>
<evidence type="ECO:0000256" key="7">
    <source>
        <dbReference type="ARBA" id="ARBA00022741"/>
    </source>
</evidence>
<dbReference type="GO" id="GO:0009228">
    <property type="term" value="P:thiamine biosynthetic process"/>
    <property type="evidence" value="ECO:0007669"/>
    <property type="project" value="UniProtKB-KW"/>
</dbReference>
<evidence type="ECO:0000256" key="13">
    <source>
        <dbReference type="ARBA" id="ARBA00047851"/>
    </source>
</evidence>
<dbReference type="InterPro" id="IPR022998">
    <property type="entry name" value="ThiamineP_synth_TenI"/>
</dbReference>
<evidence type="ECO:0000259" key="15">
    <source>
        <dbReference type="Pfam" id="PF02581"/>
    </source>
</evidence>
<dbReference type="NCBIfam" id="TIGR00693">
    <property type="entry name" value="thiE"/>
    <property type="match status" value="1"/>
</dbReference>
<comment type="pathway">
    <text evidence="4">Cofactor biosynthesis; thiamine diphosphate biosynthesis; thiamine phosphate from 4-amino-2-methyl-5-diphosphomethylpyrimidine and 4-methyl-5-(2-phosphoethyl)-thiazole: step 1/1.</text>
</comment>
<comment type="catalytic activity">
    <reaction evidence="14">
        <text>2-[(2R,5Z)-2-carboxy-4-methylthiazol-5(2H)-ylidene]ethyl phosphate + 4-amino-2-methyl-5-(diphosphooxymethyl)pyrimidine + 2 H(+) = thiamine phosphate + CO2 + diphosphate</text>
        <dbReference type="Rhea" id="RHEA:47844"/>
        <dbReference type="ChEBI" id="CHEBI:15378"/>
        <dbReference type="ChEBI" id="CHEBI:16526"/>
        <dbReference type="ChEBI" id="CHEBI:33019"/>
        <dbReference type="ChEBI" id="CHEBI:37575"/>
        <dbReference type="ChEBI" id="CHEBI:57841"/>
        <dbReference type="ChEBI" id="CHEBI:62899"/>
        <dbReference type="EC" id="2.5.1.3"/>
    </reaction>
</comment>
<dbReference type="Pfam" id="PF02581">
    <property type="entry name" value="TMP-TENI"/>
    <property type="match status" value="1"/>
</dbReference>
<dbReference type="GO" id="GO:0005524">
    <property type="term" value="F:ATP binding"/>
    <property type="evidence" value="ECO:0007669"/>
    <property type="project" value="UniProtKB-KW"/>
</dbReference>
<reference evidence="16" key="1">
    <citation type="submission" date="2014-11" db="EMBL/GenBank/DDBJ databases">
        <authorList>
            <person name="Otto D Thomas"/>
            <person name="Naeem Raeece"/>
        </authorList>
    </citation>
    <scope>NUCLEOTIDE SEQUENCE</scope>
</reference>
<comment type="pathway">
    <text evidence="3">Cofactor biosynthesis; thiamine diphosphate biosynthesis; 4-methyl-5-(2-phosphoethyl)-thiazole from 5-(2-hydroxyethyl)-4-methylthiazole: step 1/1.</text>
</comment>
<dbReference type="GO" id="GO:0009229">
    <property type="term" value="P:thiamine diphosphate biosynthetic process"/>
    <property type="evidence" value="ECO:0007669"/>
    <property type="project" value="UniProtKB-UniPathway"/>
</dbReference>
<evidence type="ECO:0000256" key="2">
    <source>
        <dbReference type="ARBA" id="ARBA00001946"/>
    </source>
</evidence>